<comment type="caution">
    <text evidence="1">The sequence shown here is derived from an EMBL/GenBank/DDBJ whole genome shotgun (WGS) entry which is preliminary data.</text>
</comment>
<sequence length="71" mass="7689">MRSSVDLPQPELPSSAKSSFLAMFRLTLSTAMLSPNFLTTFSIRTNASFFAGVALARRASGALTLDVEFMI</sequence>
<dbReference type="Proteomes" id="UP000656319">
    <property type="component" value="Unassembled WGS sequence"/>
</dbReference>
<evidence type="ECO:0000313" key="1">
    <source>
        <dbReference type="EMBL" id="CAD6540743.1"/>
    </source>
</evidence>
<accession>A0ABN7I0N8</accession>
<organism evidence="1 2">
    <name type="scientific">Paraburkholderia hiiakae</name>
    <dbReference type="NCBI Taxonomy" id="1081782"/>
    <lineage>
        <taxon>Bacteria</taxon>
        <taxon>Pseudomonadati</taxon>
        <taxon>Pseudomonadota</taxon>
        <taxon>Betaproteobacteria</taxon>
        <taxon>Burkholderiales</taxon>
        <taxon>Burkholderiaceae</taxon>
        <taxon>Paraburkholderia</taxon>
    </lineage>
</organism>
<evidence type="ECO:0000313" key="2">
    <source>
        <dbReference type="Proteomes" id="UP000656319"/>
    </source>
</evidence>
<keyword evidence="2" id="KW-1185">Reference proteome</keyword>
<name>A0ABN7I0N8_9BURK</name>
<protein>
    <submittedName>
        <fullName evidence="1">Uncharacterized protein</fullName>
    </submittedName>
</protein>
<proteinExistence type="predicted"/>
<gene>
    <name evidence="1" type="ORF">LMG27952_03635</name>
</gene>
<reference evidence="1 2" key="1">
    <citation type="submission" date="2020-10" db="EMBL/GenBank/DDBJ databases">
        <authorList>
            <person name="Peeters C."/>
        </authorList>
    </citation>
    <scope>NUCLEOTIDE SEQUENCE [LARGE SCALE GENOMIC DNA]</scope>
    <source>
        <strain evidence="1 2">LMG 27952</strain>
    </source>
</reference>
<dbReference type="EMBL" id="CAJHCQ010000009">
    <property type="protein sequence ID" value="CAD6540743.1"/>
    <property type="molecule type" value="Genomic_DNA"/>
</dbReference>